<proteinExistence type="predicted"/>
<dbReference type="Proteomes" id="UP001429984">
    <property type="component" value="Unassembled WGS sequence"/>
</dbReference>
<dbReference type="EMBL" id="JADLZT010000007">
    <property type="protein sequence ID" value="MBF6025057.1"/>
    <property type="molecule type" value="Genomic_DNA"/>
</dbReference>
<keyword evidence="1" id="KW-0472">Membrane</keyword>
<feature type="transmembrane region" description="Helical" evidence="1">
    <location>
        <begin position="89"/>
        <end position="109"/>
    </location>
</feature>
<gene>
    <name evidence="2" type="ORF">IU514_13580</name>
</gene>
<dbReference type="RefSeq" id="WP_194931668.1">
    <property type="nucleotide sequence ID" value="NZ_JADLZT010000007.1"/>
</dbReference>
<sequence length="110" mass="12049">MSQALGLVFLVFACTVPVYLHAFFRLYGIIKAEKPEWVKVRGSLSFFYDGLSRAGDPNVQVEILRIAFGPRARELQAPMAASYVKRIRILLPTGLALFALVLVGAIVGAP</sequence>
<feature type="transmembrane region" description="Helical" evidence="1">
    <location>
        <begin position="6"/>
        <end position="24"/>
    </location>
</feature>
<name>A0ABS0BB00_9GAMM</name>
<reference evidence="2 3" key="1">
    <citation type="submission" date="2020-11" db="EMBL/GenBank/DDBJ databases">
        <title>Draft Genome Sequence and Secondary Metabolite Biosynthetic Potential of the Lysobacter niastensis Type strain DSM 18481.</title>
        <authorList>
            <person name="Turrini P."/>
            <person name="Artuso I."/>
            <person name="Tescari M."/>
            <person name="Lugli G.A."/>
            <person name="Frangipani E."/>
            <person name="Ventura M."/>
            <person name="Visca P."/>
        </authorList>
    </citation>
    <scope>NUCLEOTIDE SEQUENCE [LARGE SCALE GENOMIC DNA]</scope>
    <source>
        <strain evidence="2 3">DSM 18481</strain>
    </source>
</reference>
<keyword evidence="1" id="KW-1133">Transmembrane helix</keyword>
<keyword evidence="1" id="KW-0812">Transmembrane</keyword>
<evidence type="ECO:0000313" key="3">
    <source>
        <dbReference type="Proteomes" id="UP001429984"/>
    </source>
</evidence>
<accession>A0ABS0BB00</accession>
<evidence type="ECO:0000313" key="2">
    <source>
        <dbReference type="EMBL" id="MBF6025057.1"/>
    </source>
</evidence>
<evidence type="ECO:0000256" key="1">
    <source>
        <dbReference type="SAM" id="Phobius"/>
    </source>
</evidence>
<protein>
    <submittedName>
        <fullName evidence="2">Uncharacterized protein</fullName>
    </submittedName>
</protein>
<organism evidence="2 3">
    <name type="scientific">Lysobacter niastensis</name>
    <dbReference type="NCBI Taxonomy" id="380629"/>
    <lineage>
        <taxon>Bacteria</taxon>
        <taxon>Pseudomonadati</taxon>
        <taxon>Pseudomonadota</taxon>
        <taxon>Gammaproteobacteria</taxon>
        <taxon>Lysobacterales</taxon>
        <taxon>Lysobacteraceae</taxon>
        <taxon>Lysobacter</taxon>
    </lineage>
</organism>
<keyword evidence="3" id="KW-1185">Reference proteome</keyword>
<comment type="caution">
    <text evidence="2">The sequence shown here is derived from an EMBL/GenBank/DDBJ whole genome shotgun (WGS) entry which is preliminary data.</text>
</comment>